<evidence type="ECO:0000256" key="1">
    <source>
        <dbReference type="SAM" id="MobiDB-lite"/>
    </source>
</evidence>
<sequence length="281" mass="31855">MKKDKCKEQAMKSNNQTEDSVKNHNLHVPVAFDVSARPAHQNLNESPQSSALGFESMQDTTGGNFSHHFELPGDWQSDEMRSSTTHGFLDESDSGVLDLSQSSRTRDFLHEYASPVLDLSQRDQTQGLPPESGSEELDLSQSSTTPGFLYENDSKVLDLSMRTKKRGFPYENSSEGLDLSQRPQKQRFLQADGTEVLDLSQRGFLFDYDSEVLDLSQRRQQKSNYSHCERVIIPNTPDNHEQMDMGDNTLNEPSEMHGDNSFLNAQIALIEEKLQQARFFK</sequence>
<proteinExistence type="predicted"/>
<evidence type="ECO:0000313" key="2">
    <source>
        <dbReference type="EMBL" id="BFF95533.1"/>
    </source>
</evidence>
<feature type="region of interest" description="Disordered" evidence="1">
    <location>
        <begin position="1"/>
        <end position="26"/>
    </location>
</feature>
<dbReference type="Proteomes" id="UP001500889">
    <property type="component" value="Chromosome U"/>
</dbReference>
<feature type="compositionally biased region" description="Basic and acidic residues" evidence="1">
    <location>
        <begin position="1"/>
        <end position="10"/>
    </location>
</feature>
<feature type="region of interest" description="Disordered" evidence="1">
    <location>
        <begin position="41"/>
        <end position="95"/>
    </location>
</feature>
<keyword evidence="3" id="KW-1185">Reference proteome</keyword>
<dbReference type="AlphaFoldDB" id="A0AAU9FIE9"/>
<evidence type="ECO:0000313" key="3">
    <source>
        <dbReference type="Proteomes" id="UP001500889"/>
    </source>
</evidence>
<gene>
    <name evidence="2" type="ORF">DMAD_12916</name>
</gene>
<accession>A0AAU9FIE9</accession>
<name>A0AAU9FIE9_DROMD</name>
<feature type="region of interest" description="Disordered" evidence="1">
    <location>
        <begin position="115"/>
        <end position="151"/>
    </location>
</feature>
<reference evidence="2 3" key="1">
    <citation type="submission" date="2024-02" db="EMBL/GenBank/DDBJ databases">
        <title>A chromosome-level genome assembly of Drosophila madeirensis, a fruit fly species endemic to Madeira island.</title>
        <authorList>
            <person name="Tomihara K."/>
            <person name="Llopart A."/>
            <person name="Yamamoto D."/>
        </authorList>
    </citation>
    <scope>NUCLEOTIDE SEQUENCE [LARGE SCALE GENOMIC DNA]</scope>
    <source>
        <strain evidence="2 3">RF1</strain>
    </source>
</reference>
<protein>
    <submittedName>
        <fullName evidence="2">Uncharacterized protein</fullName>
    </submittedName>
</protein>
<organism evidence="2 3">
    <name type="scientific">Drosophila madeirensis</name>
    <name type="common">Fruit fly</name>
    <dbReference type="NCBI Taxonomy" id="30013"/>
    <lineage>
        <taxon>Eukaryota</taxon>
        <taxon>Metazoa</taxon>
        <taxon>Ecdysozoa</taxon>
        <taxon>Arthropoda</taxon>
        <taxon>Hexapoda</taxon>
        <taxon>Insecta</taxon>
        <taxon>Pterygota</taxon>
        <taxon>Neoptera</taxon>
        <taxon>Endopterygota</taxon>
        <taxon>Diptera</taxon>
        <taxon>Brachycera</taxon>
        <taxon>Muscomorpha</taxon>
        <taxon>Ephydroidea</taxon>
        <taxon>Drosophilidae</taxon>
        <taxon>Drosophila</taxon>
        <taxon>Sophophora</taxon>
    </lineage>
</organism>
<dbReference type="EMBL" id="AP029264">
    <property type="protein sequence ID" value="BFF95533.1"/>
    <property type="molecule type" value="Genomic_DNA"/>
</dbReference>
<feature type="compositionally biased region" description="Polar residues" evidence="1">
    <location>
        <begin position="41"/>
        <end position="64"/>
    </location>
</feature>